<organism evidence="2 3">
    <name type="scientific">Xylaria arbuscula</name>
    <dbReference type="NCBI Taxonomy" id="114810"/>
    <lineage>
        <taxon>Eukaryota</taxon>
        <taxon>Fungi</taxon>
        <taxon>Dikarya</taxon>
        <taxon>Ascomycota</taxon>
        <taxon>Pezizomycotina</taxon>
        <taxon>Sordariomycetes</taxon>
        <taxon>Xylariomycetidae</taxon>
        <taxon>Xylariales</taxon>
        <taxon>Xylariaceae</taxon>
        <taxon>Xylaria</taxon>
    </lineage>
</organism>
<feature type="region of interest" description="Disordered" evidence="1">
    <location>
        <begin position="1"/>
        <end position="43"/>
    </location>
</feature>
<name>A0A9W8TL22_9PEZI</name>
<feature type="region of interest" description="Disordered" evidence="1">
    <location>
        <begin position="336"/>
        <end position="411"/>
    </location>
</feature>
<dbReference type="CDD" id="cd09917">
    <property type="entry name" value="F-box_SF"/>
    <property type="match status" value="1"/>
</dbReference>
<feature type="compositionally biased region" description="Basic and acidic residues" evidence="1">
    <location>
        <begin position="137"/>
        <end position="157"/>
    </location>
</feature>
<feature type="compositionally biased region" description="Polar residues" evidence="1">
    <location>
        <begin position="13"/>
        <end position="38"/>
    </location>
</feature>
<dbReference type="EMBL" id="JANPWZ010001504">
    <property type="protein sequence ID" value="KAJ3565296.1"/>
    <property type="molecule type" value="Genomic_DNA"/>
</dbReference>
<gene>
    <name evidence="2" type="ORF">NPX13_g7560</name>
</gene>
<comment type="caution">
    <text evidence="2">The sequence shown here is derived from an EMBL/GenBank/DDBJ whole genome shotgun (WGS) entry which is preliminary data.</text>
</comment>
<feature type="compositionally biased region" description="Low complexity" evidence="1">
    <location>
        <begin position="273"/>
        <end position="291"/>
    </location>
</feature>
<dbReference type="InterPro" id="IPR036047">
    <property type="entry name" value="F-box-like_dom_sf"/>
</dbReference>
<evidence type="ECO:0000313" key="3">
    <source>
        <dbReference type="Proteomes" id="UP001148614"/>
    </source>
</evidence>
<keyword evidence="3" id="KW-1185">Reference proteome</keyword>
<evidence type="ECO:0008006" key="4">
    <source>
        <dbReference type="Google" id="ProtNLM"/>
    </source>
</evidence>
<feature type="compositionally biased region" description="Polar residues" evidence="1">
    <location>
        <begin position="222"/>
        <end position="231"/>
    </location>
</feature>
<proteinExistence type="predicted"/>
<dbReference type="SUPFAM" id="SSF81383">
    <property type="entry name" value="F-box domain"/>
    <property type="match status" value="1"/>
</dbReference>
<feature type="compositionally biased region" description="Polar residues" evidence="1">
    <location>
        <begin position="249"/>
        <end position="265"/>
    </location>
</feature>
<evidence type="ECO:0000256" key="1">
    <source>
        <dbReference type="SAM" id="MobiDB-lite"/>
    </source>
</evidence>
<evidence type="ECO:0000313" key="2">
    <source>
        <dbReference type="EMBL" id="KAJ3565296.1"/>
    </source>
</evidence>
<feature type="compositionally biased region" description="Polar residues" evidence="1">
    <location>
        <begin position="388"/>
        <end position="398"/>
    </location>
</feature>
<accession>A0A9W8TL22</accession>
<reference evidence="2" key="1">
    <citation type="submission" date="2022-07" db="EMBL/GenBank/DDBJ databases">
        <title>Genome Sequence of Xylaria arbuscula.</title>
        <authorList>
            <person name="Buettner E."/>
        </authorList>
    </citation>
    <scope>NUCLEOTIDE SEQUENCE</scope>
    <source>
        <strain evidence="2">VT107</strain>
    </source>
</reference>
<feature type="compositionally biased region" description="Basic and acidic residues" evidence="1">
    <location>
        <begin position="344"/>
        <end position="367"/>
    </location>
</feature>
<dbReference type="VEuPathDB" id="FungiDB:F4678DRAFT_243872"/>
<feature type="compositionally biased region" description="Basic residues" evidence="1">
    <location>
        <begin position="103"/>
        <end position="117"/>
    </location>
</feature>
<dbReference type="AlphaFoldDB" id="A0A9W8TL22"/>
<sequence>MNHAFPDYEAFGSPQNAPTSQNGTTDSFFNLRGTTGSPSRPFGNAAVFSNLASSVIPKTKRANDGTILTYDDENSKWIHRDKLAKIESRELQEAGIVLPKPRTQSRSRRDRSHSRRRGTTDSSEQQYVPVSRMNSDAGHDRTPDHESPSWDLRRPEEIAEDPGEYWVSPKDAGKGTRIPVAKVSPAPIPTDYIDRNAPVQRKTSFPPFDDEISIAYPKTRSRSNSNANTLDDSPKAASGKRSVTEGSPKKTTTAPRKTSAPTKPTGQGRPKTRSGPTPRSSSTTRPATRSGELSPRAPEGDPPWMISAYQPDPRLPPDQQLLPTVAKRLQQEKWEQEGSFGNIYDKEFRPLNKDTFTKPPEAEKAPDTEEPQDEWPLKPDARVPTPNRPGTSSYSTMPKIQDTPAMNPLGSPRPMQTVQTQTTAAVKVADPPAQTEEKNDKDGLCFVGEEANVAVKLSIYIDEDVYTPGKEVEDHSGFTPTPALCSRLTLVPQAVDKTQLEMRSFDLTECQALHEGLWCEFKAPSSLLAESKKAQRILLATFPQELRLVVFQDLDPLDLVSLLLTCKAFLHFFFDVKSVQIPSRPLHSFTRFYAGQCPATIELLRMLPPRIDSERPHQDSDESFAICRDCYLYRSTAMVDWEGKINGYLALPPYDAQELNCNDAVVRWCRGGENRRRCPECWILTTRASRSLLRNPDADRRPFNSGPCRQGASIANRRPNDDFSDLVQDLKDVAAFFSRYIILLSLRALFYDSQADVASAKLWIMNLKTLGKPPQQHGPTAYEKYMKRLLLPFDDDDRLSAQDISS</sequence>
<protein>
    <recommendedName>
        <fullName evidence="4">F-box domain-containing protein</fullName>
    </recommendedName>
</protein>
<feature type="region of interest" description="Disordered" evidence="1">
    <location>
        <begin position="88"/>
        <end position="323"/>
    </location>
</feature>
<feature type="compositionally biased region" description="Polar residues" evidence="1">
    <location>
        <begin position="124"/>
        <end position="134"/>
    </location>
</feature>
<dbReference type="Proteomes" id="UP001148614">
    <property type="component" value="Unassembled WGS sequence"/>
</dbReference>